<organism evidence="5 6">
    <name type="scientific">Sphingomonas endophytica</name>
    <dbReference type="NCBI Taxonomy" id="869719"/>
    <lineage>
        <taxon>Bacteria</taxon>
        <taxon>Pseudomonadati</taxon>
        <taxon>Pseudomonadota</taxon>
        <taxon>Alphaproteobacteria</taxon>
        <taxon>Sphingomonadales</taxon>
        <taxon>Sphingomonadaceae</taxon>
        <taxon>Sphingomonas</taxon>
    </lineage>
</organism>
<dbReference type="PANTHER" id="PTHR44688">
    <property type="entry name" value="DNA-BINDING TRANSCRIPTIONAL ACTIVATOR DEVR_DOSR"/>
    <property type="match status" value="1"/>
</dbReference>
<comment type="caution">
    <text evidence="5">The sequence shown here is derived from an EMBL/GenBank/DDBJ whole genome shotgun (WGS) entry which is preliminary data.</text>
</comment>
<keyword evidence="3" id="KW-0804">Transcription</keyword>
<dbReference type="Pfam" id="PF00196">
    <property type="entry name" value="GerE"/>
    <property type="match status" value="1"/>
</dbReference>
<dbReference type="PRINTS" id="PR00038">
    <property type="entry name" value="HTHLUXR"/>
</dbReference>
<evidence type="ECO:0000313" key="5">
    <source>
        <dbReference type="EMBL" id="KTT70300.1"/>
    </source>
</evidence>
<evidence type="ECO:0000313" key="6">
    <source>
        <dbReference type="Proteomes" id="UP000074310"/>
    </source>
</evidence>
<proteinExistence type="predicted"/>
<feature type="domain" description="HTH luxR-type" evidence="4">
    <location>
        <begin position="12"/>
        <end position="77"/>
    </location>
</feature>
<evidence type="ECO:0000256" key="3">
    <source>
        <dbReference type="ARBA" id="ARBA00023163"/>
    </source>
</evidence>
<gene>
    <name evidence="5" type="ORF">NS334_12815</name>
</gene>
<dbReference type="Gene3D" id="1.10.10.10">
    <property type="entry name" value="Winged helix-like DNA-binding domain superfamily/Winged helix DNA-binding domain"/>
    <property type="match status" value="1"/>
</dbReference>
<dbReference type="GO" id="GO:0003677">
    <property type="term" value="F:DNA binding"/>
    <property type="evidence" value="ECO:0007669"/>
    <property type="project" value="UniProtKB-KW"/>
</dbReference>
<dbReference type="GO" id="GO:0006355">
    <property type="term" value="P:regulation of DNA-templated transcription"/>
    <property type="evidence" value="ECO:0007669"/>
    <property type="project" value="InterPro"/>
</dbReference>
<sequence>MRAGYFDRTDAAPAVLGRLSPREAEIATLVCQGKQNKEIAYLVGLAEHTVENHLRRIYAKLSIHNRAALVAAMVGTDTARLH</sequence>
<dbReference type="InterPro" id="IPR036388">
    <property type="entry name" value="WH-like_DNA-bd_sf"/>
</dbReference>
<keyword evidence="2" id="KW-0238">DNA-binding</keyword>
<dbReference type="CDD" id="cd06170">
    <property type="entry name" value="LuxR_C_like"/>
    <property type="match status" value="1"/>
</dbReference>
<dbReference type="InterPro" id="IPR000792">
    <property type="entry name" value="Tscrpt_reg_LuxR_C"/>
</dbReference>
<name>A0A147HZA6_9SPHN</name>
<dbReference type="PANTHER" id="PTHR44688:SF16">
    <property type="entry name" value="DNA-BINDING TRANSCRIPTIONAL ACTIVATOR DEVR_DOSR"/>
    <property type="match status" value="1"/>
</dbReference>
<dbReference type="PROSITE" id="PS50043">
    <property type="entry name" value="HTH_LUXR_2"/>
    <property type="match status" value="1"/>
</dbReference>
<dbReference type="PATRIC" id="fig|869719.3.peg.2547"/>
<evidence type="ECO:0000259" key="4">
    <source>
        <dbReference type="PROSITE" id="PS50043"/>
    </source>
</evidence>
<dbReference type="EMBL" id="LDTB01000055">
    <property type="protein sequence ID" value="KTT70300.1"/>
    <property type="molecule type" value="Genomic_DNA"/>
</dbReference>
<dbReference type="PROSITE" id="PS00622">
    <property type="entry name" value="HTH_LUXR_1"/>
    <property type="match status" value="1"/>
</dbReference>
<reference evidence="5 6" key="1">
    <citation type="journal article" date="2016" name="Front. Microbiol.">
        <title>Genomic Resource of Rice Seed Associated Bacteria.</title>
        <authorList>
            <person name="Midha S."/>
            <person name="Bansal K."/>
            <person name="Sharma S."/>
            <person name="Kumar N."/>
            <person name="Patil P.P."/>
            <person name="Chaudhry V."/>
            <person name="Patil P.B."/>
        </authorList>
    </citation>
    <scope>NUCLEOTIDE SEQUENCE [LARGE SCALE GENOMIC DNA]</scope>
    <source>
        <strain evidence="5 6">NS334</strain>
    </source>
</reference>
<keyword evidence="6" id="KW-1185">Reference proteome</keyword>
<dbReference type="SUPFAM" id="SSF46894">
    <property type="entry name" value="C-terminal effector domain of the bipartite response regulators"/>
    <property type="match status" value="1"/>
</dbReference>
<protein>
    <recommendedName>
        <fullName evidence="4">HTH luxR-type domain-containing protein</fullName>
    </recommendedName>
</protein>
<evidence type="ECO:0000256" key="1">
    <source>
        <dbReference type="ARBA" id="ARBA00023015"/>
    </source>
</evidence>
<dbReference type="InterPro" id="IPR016032">
    <property type="entry name" value="Sig_transdc_resp-reg_C-effctor"/>
</dbReference>
<dbReference type="Proteomes" id="UP000074310">
    <property type="component" value="Unassembled WGS sequence"/>
</dbReference>
<accession>A0A147HZA6</accession>
<dbReference type="AlphaFoldDB" id="A0A147HZA6"/>
<keyword evidence="1" id="KW-0805">Transcription regulation</keyword>
<dbReference type="SMART" id="SM00421">
    <property type="entry name" value="HTH_LUXR"/>
    <property type="match status" value="1"/>
</dbReference>
<evidence type="ECO:0000256" key="2">
    <source>
        <dbReference type="ARBA" id="ARBA00023125"/>
    </source>
</evidence>